<comment type="caution">
    <text evidence="2">The sequence shown here is derived from an EMBL/GenBank/DDBJ whole genome shotgun (WGS) entry which is preliminary data.</text>
</comment>
<gene>
    <name evidence="2" type="ORF">H8699_02190</name>
</gene>
<reference evidence="2" key="1">
    <citation type="submission" date="2020-08" db="EMBL/GenBank/DDBJ databases">
        <title>Genome public.</title>
        <authorList>
            <person name="Liu C."/>
            <person name="Sun Q."/>
        </authorList>
    </citation>
    <scope>NUCLEOTIDE SEQUENCE</scope>
    <source>
        <strain evidence="2">NSJ-44</strain>
    </source>
</reference>
<evidence type="ECO:0000259" key="1">
    <source>
        <dbReference type="Pfam" id="PF04448"/>
    </source>
</evidence>
<sequence length="142" mass="16442">MSKWISVDKQLPEKDGAYLCVVEYFSGPHIEIIDFATKLSDIDSYYFNGKHRKGWFEFDVDECTYWEVLTVTHWMPLPEPPEKQTNADRIRDMTDDELAKFLCDLRSCDTDAHPCNKCKAAPFCRPGHTGMIDWLQSPTNEG</sequence>
<protein>
    <submittedName>
        <fullName evidence="2">DUF551 domain-containing protein</fullName>
    </submittedName>
</protein>
<organism evidence="2 3">
    <name type="scientific">Luoshenia tenuis</name>
    <dbReference type="NCBI Taxonomy" id="2763654"/>
    <lineage>
        <taxon>Bacteria</taxon>
        <taxon>Bacillati</taxon>
        <taxon>Bacillota</taxon>
        <taxon>Clostridia</taxon>
        <taxon>Christensenellales</taxon>
        <taxon>Christensenellaceae</taxon>
        <taxon>Luoshenia</taxon>
    </lineage>
</organism>
<dbReference type="AlphaFoldDB" id="A0A926CYE8"/>
<evidence type="ECO:0000313" key="2">
    <source>
        <dbReference type="EMBL" id="MBC8528249.1"/>
    </source>
</evidence>
<dbReference type="Pfam" id="PF04448">
    <property type="entry name" value="DUF551"/>
    <property type="match status" value="1"/>
</dbReference>
<proteinExistence type="predicted"/>
<name>A0A926CYE8_9FIRM</name>
<keyword evidence="3" id="KW-1185">Reference proteome</keyword>
<feature type="domain" description="DUF551" evidence="1">
    <location>
        <begin position="3"/>
        <end position="82"/>
    </location>
</feature>
<dbReference type="RefSeq" id="WP_249284286.1">
    <property type="nucleotide sequence ID" value="NZ_JACRSO010000001.1"/>
</dbReference>
<evidence type="ECO:0000313" key="3">
    <source>
        <dbReference type="Proteomes" id="UP000654279"/>
    </source>
</evidence>
<dbReference type="InterPro" id="IPR007539">
    <property type="entry name" value="DUF551"/>
</dbReference>
<dbReference type="EMBL" id="JACRSO010000001">
    <property type="protein sequence ID" value="MBC8528249.1"/>
    <property type="molecule type" value="Genomic_DNA"/>
</dbReference>
<accession>A0A926CYE8</accession>
<dbReference type="Proteomes" id="UP000654279">
    <property type="component" value="Unassembled WGS sequence"/>
</dbReference>